<dbReference type="Pfam" id="PF01979">
    <property type="entry name" value="Amidohydro_1"/>
    <property type="match status" value="1"/>
</dbReference>
<keyword evidence="2 3" id="KW-0464">Manganese</keyword>
<dbReference type="Pfam" id="PF13382">
    <property type="entry name" value="Adenine_deam_C"/>
    <property type="match status" value="1"/>
</dbReference>
<reference evidence="7" key="1">
    <citation type="journal article" date="2019" name="Int. J. Syst. Evol. Microbiol.">
        <title>The Global Catalogue of Microorganisms (GCM) 10K type strain sequencing project: providing services to taxonomists for standard genome sequencing and annotation.</title>
        <authorList>
            <consortium name="The Broad Institute Genomics Platform"/>
            <consortium name="The Broad Institute Genome Sequencing Center for Infectious Disease"/>
            <person name="Wu L."/>
            <person name="Ma J."/>
        </authorList>
    </citation>
    <scope>NUCLEOTIDE SEQUENCE [LARGE SCALE GENOMIC DNA]</scope>
    <source>
        <strain evidence="7">CGMCC 1.16855</strain>
    </source>
</reference>
<comment type="caution">
    <text evidence="6">The sequence shown here is derived from an EMBL/GenBank/DDBJ whole genome shotgun (WGS) entry which is preliminary data.</text>
</comment>
<evidence type="ECO:0000313" key="6">
    <source>
        <dbReference type="EMBL" id="MFC2999579.1"/>
    </source>
</evidence>
<comment type="similarity">
    <text evidence="3">Belongs to the metallo-dependent hydrolases superfamily. Adenine deaminase family.</text>
</comment>
<evidence type="ECO:0000313" key="7">
    <source>
        <dbReference type="Proteomes" id="UP001595420"/>
    </source>
</evidence>
<keyword evidence="7" id="KW-1185">Reference proteome</keyword>
<gene>
    <name evidence="3" type="primary">ade</name>
    <name evidence="6" type="ORF">ACFOD3_06725</name>
</gene>
<keyword evidence="1 3" id="KW-0378">Hydrolase</keyword>
<comment type="cofactor">
    <cofactor evidence="3">
        <name>Mn(2+)</name>
        <dbReference type="ChEBI" id="CHEBI:29035"/>
    </cofactor>
</comment>
<evidence type="ECO:0000256" key="1">
    <source>
        <dbReference type="ARBA" id="ARBA00022801"/>
    </source>
</evidence>
<comment type="catalytic activity">
    <reaction evidence="3">
        <text>adenine + H2O + H(+) = hypoxanthine + NH4(+)</text>
        <dbReference type="Rhea" id="RHEA:23688"/>
        <dbReference type="ChEBI" id="CHEBI:15377"/>
        <dbReference type="ChEBI" id="CHEBI:15378"/>
        <dbReference type="ChEBI" id="CHEBI:16708"/>
        <dbReference type="ChEBI" id="CHEBI:17368"/>
        <dbReference type="ChEBI" id="CHEBI:28938"/>
        <dbReference type="EC" id="3.5.4.2"/>
    </reaction>
</comment>
<evidence type="ECO:0000256" key="2">
    <source>
        <dbReference type="ARBA" id="ARBA00023211"/>
    </source>
</evidence>
<evidence type="ECO:0000259" key="4">
    <source>
        <dbReference type="Pfam" id="PF01979"/>
    </source>
</evidence>
<organism evidence="6 7">
    <name type="scientific">Falsiroseomonas tokyonensis</name>
    <dbReference type="NCBI Taxonomy" id="430521"/>
    <lineage>
        <taxon>Bacteria</taxon>
        <taxon>Pseudomonadati</taxon>
        <taxon>Pseudomonadota</taxon>
        <taxon>Alphaproteobacteria</taxon>
        <taxon>Acetobacterales</taxon>
        <taxon>Roseomonadaceae</taxon>
        <taxon>Falsiroseomonas</taxon>
    </lineage>
</organism>
<accession>A0ABV7BTR7</accession>
<evidence type="ECO:0000259" key="5">
    <source>
        <dbReference type="Pfam" id="PF13382"/>
    </source>
</evidence>
<dbReference type="InterPro" id="IPR006680">
    <property type="entry name" value="Amidohydro-rel"/>
</dbReference>
<evidence type="ECO:0000256" key="3">
    <source>
        <dbReference type="HAMAP-Rule" id="MF_01518"/>
    </source>
</evidence>
<feature type="domain" description="Adenine deaminase C-terminal" evidence="5">
    <location>
        <begin position="412"/>
        <end position="577"/>
    </location>
</feature>
<dbReference type="InterPro" id="IPR006679">
    <property type="entry name" value="Adenine_deam"/>
</dbReference>
<name>A0ABV7BTR7_9PROT</name>
<dbReference type="HAMAP" id="MF_01518">
    <property type="entry name" value="Adenine_deamin"/>
    <property type="match status" value="1"/>
</dbReference>
<proteinExistence type="inferred from homology"/>
<protein>
    <recommendedName>
        <fullName evidence="3">Adenine deaminase</fullName>
        <shortName evidence="3">Adenase</shortName>
        <shortName evidence="3">Adenine aminase</shortName>
        <ecNumber evidence="3">3.5.4.2</ecNumber>
    </recommendedName>
</protein>
<dbReference type="InterPro" id="IPR026912">
    <property type="entry name" value="Adenine_deam_C"/>
</dbReference>
<sequence>MNQPVDPAIRARAVQAARGVAPFDLLLTGGTVVDVATGELRTADVGLVGPLIASVHPPGAREDAARVEDVAGRFLAPGFIDSHLHYESSCMAPADYAAVVVPAGTTTCVWDPHELANVLGVPGVRWAVEASRNLPLRTLVAAPSCVPSAPGLELAGAEIGAAEMAEMLSWPEVVGVAEVMDMPGVLRGTQHMTGIVGAGMASGKNVNGHARGLLDADLQAYATAGVTSDHEITAAEDFLQKLRAGLTVELRGSHDQVLPGAVAALATLPLLPPNLVLATDDIFPDELVAKGGLRDTMARVIARGLSPISAIRLATLQAAMGLKRDDLGLVAPGRRADIVVLSDLATVAVDRVLVDGVVVARDGALVTPPARRVDAPTSTMKLPPQSPEAFRLHVKGVRNGRARLRRILGSRFTVWGEAEVTVTDGVAEVPPGHAVLTIIHRHGRAPALPKTCMTDGWGAMRGAIATTIAHDSHNLLVLGDTAENMAAAANAVIAAGGGMAVAEAGAATAVLPLPIAGLLAETPPALTARNFSALRAAADRVCDWQPPYRIFRGITGISLACNAGPHLTDLGLTDGSTGEIFDPAEPLLHSSN</sequence>
<feature type="domain" description="Amidohydrolase-related" evidence="4">
    <location>
        <begin position="75"/>
        <end position="359"/>
    </location>
</feature>
<dbReference type="EC" id="3.5.4.2" evidence="3"/>
<dbReference type="PANTHER" id="PTHR11113">
    <property type="entry name" value="N-ACETYLGLUCOSAMINE-6-PHOSPHATE DEACETYLASE"/>
    <property type="match status" value="1"/>
</dbReference>
<dbReference type="RefSeq" id="WP_216835679.1">
    <property type="nucleotide sequence ID" value="NZ_JAFNJS010000002.1"/>
</dbReference>
<dbReference type="PANTHER" id="PTHR11113:SF2">
    <property type="entry name" value="ADENINE DEAMINASE"/>
    <property type="match status" value="1"/>
</dbReference>
<dbReference type="Proteomes" id="UP001595420">
    <property type="component" value="Unassembled WGS sequence"/>
</dbReference>
<dbReference type="EMBL" id="JBHRSB010000002">
    <property type="protein sequence ID" value="MFC2999579.1"/>
    <property type="molecule type" value="Genomic_DNA"/>
</dbReference>